<reference evidence="1 2" key="1">
    <citation type="submission" date="2019-05" db="EMBL/GenBank/DDBJ databases">
        <title>Emergence of the Ug99 lineage of the wheat stem rust pathogen through somatic hybridization.</title>
        <authorList>
            <person name="Li F."/>
            <person name="Upadhyaya N.M."/>
            <person name="Sperschneider J."/>
            <person name="Matny O."/>
            <person name="Nguyen-Phuc H."/>
            <person name="Mago R."/>
            <person name="Raley C."/>
            <person name="Miller M.E."/>
            <person name="Silverstein K.A.T."/>
            <person name="Henningsen E."/>
            <person name="Hirsch C.D."/>
            <person name="Visser B."/>
            <person name="Pretorius Z.A."/>
            <person name="Steffenson B.J."/>
            <person name="Schwessinger B."/>
            <person name="Dodds P.N."/>
            <person name="Figueroa M."/>
        </authorList>
    </citation>
    <scope>NUCLEOTIDE SEQUENCE [LARGE SCALE GENOMIC DNA]</scope>
    <source>
        <strain evidence="1 2">Ug99</strain>
    </source>
</reference>
<organism evidence="1 2">
    <name type="scientific">Puccinia graminis f. sp. tritici</name>
    <dbReference type="NCBI Taxonomy" id="56615"/>
    <lineage>
        <taxon>Eukaryota</taxon>
        <taxon>Fungi</taxon>
        <taxon>Dikarya</taxon>
        <taxon>Basidiomycota</taxon>
        <taxon>Pucciniomycotina</taxon>
        <taxon>Pucciniomycetes</taxon>
        <taxon>Pucciniales</taxon>
        <taxon>Pucciniaceae</taxon>
        <taxon>Puccinia</taxon>
    </lineage>
</organism>
<dbReference type="PANTHER" id="PTHR33069">
    <property type="entry name" value="CHROMOSOME 7, WHOLE GENOME SHOTGUN SEQUENCE-RELATED"/>
    <property type="match status" value="1"/>
</dbReference>
<protein>
    <submittedName>
        <fullName evidence="1">Uncharacterized protein</fullName>
    </submittedName>
</protein>
<evidence type="ECO:0000313" key="1">
    <source>
        <dbReference type="EMBL" id="KAA1088422.1"/>
    </source>
</evidence>
<proteinExistence type="predicted"/>
<dbReference type="EMBL" id="VDEP01000406">
    <property type="protein sequence ID" value="KAA1088422.1"/>
    <property type="molecule type" value="Genomic_DNA"/>
</dbReference>
<comment type="caution">
    <text evidence="1">The sequence shown here is derived from an EMBL/GenBank/DDBJ whole genome shotgun (WGS) entry which is preliminary data.</text>
</comment>
<dbReference type="Proteomes" id="UP000325313">
    <property type="component" value="Unassembled WGS sequence"/>
</dbReference>
<evidence type="ECO:0000313" key="2">
    <source>
        <dbReference type="Proteomes" id="UP000325313"/>
    </source>
</evidence>
<sequence>MAEQTVSIEQYEDLLQNKFELLVSKLQKYAIRLYQNSLIPRDTAPIVNGGSHQVLTTLLLSLRRCVYELSATLSHPLLASRDTLYDLWASCQTLVEIDNTLNHIIALTTAPVLTSMGPIHVPNHENASITMELSASQQETFLQVFNELGRHLCLYYIRLPISEAKNDVEIASTLRSNVQNLGQCIDEAIEQFSRIDTRAYKSWWHAMANEMEETLRQPVQTLHQEASGPEAEKVQHLCRESIPIVKLTRLLLNKMSRPTNSEVHPISLMEPRNLIALTHSTRMLAIDLHDFVESIHIFDPHPDLFNQEPVENIEEAVEETLQIINGFLDEYSDPNDENFSNRWKEWYERWRDAFDLAVERFQATLVAINS</sequence>
<name>A0A5B0NIK0_PUCGR</name>
<gene>
    <name evidence="1" type="ORF">PGTUg99_027100</name>
</gene>
<accession>A0A5B0NIK0</accession>
<dbReference type="PANTHER" id="PTHR33069:SF3">
    <property type="entry name" value="DYNEIN HEAVY CHAIN TAIL DOMAIN-CONTAINING PROTEIN"/>
    <property type="match status" value="1"/>
</dbReference>
<dbReference type="AlphaFoldDB" id="A0A5B0NIK0"/>